<sequence>MSTHFCKVGRINANQVDVLNISELEKMYLSFIEEAYNLLQTDSSLSDILYFEAEKLKKRILNLKKSYPDSLDMAS</sequence>
<organism evidence="1 2">
    <name type="scientific">Geojedonia litorea</name>
    <dbReference type="NCBI Taxonomy" id="1268269"/>
    <lineage>
        <taxon>Bacteria</taxon>
        <taxon>Pseudomonadati</taxon>
        <taxon>Bacteroidota</taxon>
        <taxon>Flavobacteriia</taxon>
        <taxon>Flavobacteriales</taxon>
        <taxon>Flavobacteriaceae</taxon>
        <taxon>Geojedonia</taxon>
    </lineage>
</organism>
<accession>A0ABV9N053</accession>
<comment type="caution">
    <text evidence="1">The sequence shown here is derived from an EMBL/GenBank/DDBJ whole genome shotgun (WGS) entry which is preliminary data.</text>
</comment>
<name>A0ABV9N053_9FLAO</name>
<reference evidence="2" key="1">
    <citation type="journal article" date="2019" name="Int. J. Syst. Evol. Microbiol.">
        <title>The Global Catalogue of Microorganisms (GCM) 10K type strain sequencing project: providing services to taxonomists for standard genome sequencing and annotation.</title>
        <authorList>
            <consortium name="The Broad Institute Genomics Platform"/>
            <consortium name="The Broad Institute Genome Sequencing Center for Infectious Disease"/>
            <person name="Wu L."/>
            <person name="Ma J."/>
        </authorList>
    </citation>
    <scope>NUCLEOTIDE SEQUENCE [LARGE SCALE GENOMIC DNA]</scope>
    <source>
        <strain evidence="2">CCUG 63682</strain>
    </source>
</reference>
<dbReference type="InterPro" id="IPR045493">
    <property type="entry name" value="DUF6435"/>
</dbReference>
<protein>
    <submittedName>
        <fullName evidence="1">Lacal_2735 family protein</fullName>
    </submittedName>
</protein>
<dbReference type="EMBL" id="JBHSGP010000004">
    <property type="protein sequence ID" value="MFC4720806.1"/>
    <property type="molecule type" value="Genomic_DNA"/>
</dbReference>
<keyword evidence="2" id="KW-1185">Reference proteome</keyword>
<gene>
    <name evidence="1" type="ORF">ACFO5O_00625</name>
</gene>
<proteinExistence type="predicted"/>
<dbReference type="Proteomes" id="UP001595953">
    <property type="component" value="Unassembled WGS sequence"/>
</dbReference>
<evidence type="ECO:0000313" key="1">
    <source>
        <dbReference type="EMBL" id="MFC4720806.1"/>
    </source>
</evidence>
<dbReference type="NCBIfam" id="NF033487">
    <property type="entry name" value="Lacal_2735_fam"/>
    <property type="match status" value="1"/>
</dbReference>
<dbReference type="RefSeq" id="WP_387959928.1">
    <property type="nucleotide sequence ID" value="NZ_JBHSGP010000004.1"/>
</dbReference>
<evidence type="ECO:0000313" key="2">
    <source>
        <dbReference type="Proteomes" id="UP001595953"/>
    </source>
</evidence>